<accession>A0A073JWB7</accession>
<dbReference type="AlphaFoldDB" id="A0A073JWB7"/>
<dbReference type="RefSeq" id="WP_034640685.1">
    <property type="nucleotide sequence ID" value="NZ_JOTN01000013.1"/>
</dbReference>
<name>A0A073JWB7_9BACI</name>
<reference evidence="1 2" key="1">
    <citation type="submission" date="2014-06" db="EMBL/GenBank/DDBJ databases">
        <title>Draft genome sequence of Bacillus manliponensis JCM 15802 (MCCC 1A00708).</title>
        <authorList>
            <person name="Lai Q."/>
            <person name="Liu Y."/>
            <person name="Shao Z."/>
        </authorList>
    </citation>
    <scope>NUCLEOTIDE SEQUENCE [LARGE SCALE GENOMIC DNA]</scope>
    <source>
        <strain evidence="1 2">JCM 15802</strain>
    </source>
</reference>
<evidence type="ECO:0000313" key="2">
    <source>
        <dbReference type="Proteomes" id="UP000027822"/>
    </source>
</evidence>
<protein>
    <submittedName>
        <fullName evidence="1">Uncharacterized protein</fullName>
    </submittedName>
</protein>
<sequence>MYILTRSFILDTTNLDVTIIEILMDREGKQEGLKRTVRKMKDIPKTVLESIELLENQSHYEVQEIDQSSAKFFIEKEQSVLYLDKQIQDKNLH</sequence>
<comment type="caution">
    <text evidence="1">The sequence shown here is derived from an EMBL/GenBank/DDBJ whole genome shotgun (WGS) entry which is preliminary data.</text>
</comment>
<gene>
    <name evidence="1" type="ORF">BAMA_04900</name>
</gene>
<dbReference type="EMBL" id="JOTN01000013">
    <property type="protein sequence ID" value="KEK18590.1"/>
    <property type="molecule type" value="Genomic_DNA"/>
</dbReference>
<organism evidence="1 2">
    <name type="scientific">Bacillus manliponensis</name>
    <dbReference type="NCBI Taxonomy" id="574376"/>
    <lineage>
        <taxon>Bacteria</taxon>
        <taxon>Bacillati</taxon>
        <taxon>Bacillota</taxon>
        <taxon>Bacilli</taxon>
        <taxon>Bacillales</taxon>
        <taxon>Bacillaceae</taxon>
        <taxon>Bacillus</taxon>
        <taxon>Bacillus cereus group</taxon>
    </lineage>
</organism>
<evidence type="ECO:0000313" key="1">
    <source>
        <dbReference type="EMBL" id="KEK18590.1"/>
    </source>
</evidence>
<proteinExistence type="predicted"/>
<dbReference type="Proteomes" id="UP000027822">
    <property type="component" value="Unassembled WGS sequence"/>
</dbReference>
<keyword evidence="2" id="KW-1185">Reference proteome</keyword>